<dbReference type="Gene3D" id="3.20.20.140">
    <property type="entry name" value="Metal-dependent hydrolases"/>
    <property type="match status" value="1"/>
</dbReference>
<organism evidence="1">
    <name type="scientific">hydrothermal vent metagenome</name>
    <dbReference type="NCBI Taxonomy" id="652676"/>
    <lineage>
        <taxon>unclassified sequences</taxon>
        <taxon>metagenomes</taxon>
        <taxon>ecological metagenomes</taxon>
    </lineage>
</organism>
<dbReference type="InterPro" id="IPR032466">
    <property type="entry name" value="Metal_Hydrolase"/>
</dbReference>
<protein>
    <submittedName>
        <fullName evidence="1">Microsomal dipeptidase</fullName>
        <ecNumber evidence="1">3.4.13.19</ecNumber>
    </submittedName>
</protein>
<keyword evidence="1" id="KW-0224">Dipeptidase</keyword>
<dbReference type="EMBL" id="FAXA01000368">
    <property type="protein sequence ID" value="CUV03184.1"/>
    <property type="molecule type" value="Genomic_DNA"/>
</dbReference>
<dbReference type="SUPFAM" id="SSF51556">
    <property type="entry name" value="Metallo-dependent hydrolases"/>
    <property type="match status" value="1"/>
</dbReference>
<gene>
    <name evidence="1" type="ORF">MGWOODY_Clf2011</name>
</gene>
<dbReference type="PANTHER" id="PTHR10443:SF12">
    <property type="entry name" value="DIPEPTIDASE"/>
    <property type="match status" value="1"/>
</dbReference>
<dbReference type="PROSITE" id="PS51365">
    <property type="entry name" value="RENAL_DIPEPTIDASE_2"/>
    <property type="match status" value="1"/>
</dbReference>
<accession>A0A160VAI5</accession>
<evidence type="ECO:0000313" key="1">
    <source>
        <dbReference type="EMBL" id="CUV03184.1"/>
    </source>
</evidence>
<reference evidence="1" key="1">
    <citation type="submission" date="2015-10" db="EMBL/GenBank/DDBJ databases">
        <authorList>
            <person name="Gilbert D.G."/>
        </authorList>
    </citation>
    <scope>NUCLEOTIDE SEQUENCE</scope>
</reference>
<dbReference type="PANTHER" id="PTHR10443">
    <property type="entry name" value="MICROSOMAL DIPEPTIDASE"/>
    <property type="match status" value="1"/>
</dbReference>
<dbReference type="Pfam" id="PF01244">
    <property type="entry name" value="Peptidase_M19"/>
    <property type="match status" value="1"/>
</dbReference>
<dbReference type="GO" id="GO:0070573">
    <property type="term" value="F:metallodipeptidase activity"/>
    <property type="evidence" value="ECO:0007669"/>
    <property type="project" value="InterPro"/>
</dbReference>
<keyword evidence="1" id="KW-0378">Hydrolase</keyword>
<dbReference type="EC" id="3.4.13.19" evidence="1"/>
<keyword evidence="1" id="KW-0645">Protease</keyword>
<dbReference type="GO" id="GO:0006508">
    <property type="term" value="P:proteolysis"/>
    <property type="evidence" value="ECO:0007669"/>
    <property type="project" value="InterPro"/>
</dbReference>
<proteinExistence type="predicted"/>
<sequence>MADSSVSLAKQVIQGRSTAVTLDDDQERRFQDLVEETIMIDLHQHPMVKPEDPDHLMEYLRGDTHEWGYEAVRHGGFTAVGTANVYRGMVKTDEMSFIRFEDLLDEIGLMLSDVSRHDDVVNVGNAAEIEAAKQNGQVGFLPTVEHLAIGNELQRVDVLYNAGVRLAGLTYRRKNYIGDGHLERNDGGLSLFGIEVVKRMNELGMVVDLSHASFRTAMDAIEFSEAPVAFSHDGSYTLGLQQGGGEYAAGRLRRDEELVACAEKGGIVGVTVQPSVISSWGSTLGIELLLDHYDYMVKLLGIDHVAIGTDSSIGVRSSGFIIGVESPAEGKNIIRGLITRGYTDADIIKITGGNALAFFRKVMGE</sequence>
<dbReference type="AlphaFoldDB" id="A0A160VAI5"/>
<name>A0A160VAI5_9ZZZZ</name>
<dbReference type="InterPro" id="IPR008257">
    <property type="entry name" value="Pept_M19"/>
</dbReference>